<feature type="compositionally biased region" description="Gly residues" evidence="1">
    <location>
        <begin position="153"/>
        <end position="173"/>
    </location>
</feature>
<keyword evidence="2" id="KW-0472">Membrane</keyword>
<accession>A0A6A4WKS3</accession>
<protein>
    <submittedName>
        <fullName evidence="3">Uncharacterized protein</fullName>
    </submittedName>
</protein>
<proteinExistence type="predicted"/>
<feature type="region of interest" description="Disordered" evidence="1">
    <location>
        <begin position="149"/>
        <end position="173"/>
    </location>
</feature>
<evidence type="ECO:0000313" key="4">
    <source>
        <dbReference type="Proteomes" id="UP000440578"/>
    </source>
</evidence>
<comment type="caution">
    <text evidence="3">The sequence shown here is derived from an EMBL/GenBank/DDBJ whole genome shotgun (WGS) entry which is preliminary data.</text>
</comment>
<dbReference type="EMBL" id="VIIS01000519">
    <property type="protein sequence ID" value="KAF0307997.1"/>
    <property type="molecule type" value="Genomic_DNA"/>
</dbReference>
<name>A0A6A4WKS3_AMPAM</name>
<keyword evidence="4" id="KW-1185">Reference proteome</keyword>
<dbReference type="AlphaFoldDB" id="A0A6A4WKS3"/>
<dbReference type="Proteomes" id="UP000440578">
    <property type="component" value="Unassembled WGS sequence"/>
</dbReference>
<dbReference type="OrthoDB" id="6421368at2759"/>
<sequence length="378" mass="40306">MQRAASYVIGVQPAQQYGTQQYGGQQYGTQPVSYPAQYNPYPAPAPPPVYDPYQAVPPQPTADMALAGTQQYAVYPVPLDQYTSADSSYASYAPAPAPSYGPPSHGGGYGGGGGGYGGGGYDNSPALSALALLSFLFLLNLIQQTLNNNNNTGTGGTGGTGTGTGGGRAGDGGGDWTQAWDAAQLELRVRGVLLDRVQWTQLAEETGSWLTRLRLRGQSGPSRMGGTFPLIALLVVAVIVQYVVSATDCLTTNCELDARKECQTLAKSVFCNMKFRQIKQIHITEASFPRGVQKIRISGAETITIGEDAIAKLTSLKFFEITNVSTLILQTRSLARGNNSEQITQRQPAARHASELHCAQSRPGFLPIRCRYCADPDQ</sequence>
<keyword evidence="2" id="KW-0812">Transmembrane</keyword>
<evidence type="ECO:0000256" key="2">
    <source>
        <dbReference type="SAM" id="Phobius"/>
    </source>
</evidence>
<reference evidence="3 4" key="1">
    <citation type="submission" date="2019-07" db="EMBL/GenBank/DDBJ databases">
        <title>Draft genome assembly of a fouling barnacle, Amphibalanus amphitrite (Darwin, 1854): The first reference genome for Thecostraca.</title>
        <authorList>
            <person name="Kim W."/>
        </authorList>
    </citation>
    <scope>NUCLEOTIDE SEQUENCE [LARGE SCALE GENOMIC DNA]</scope>
    <source>
        <strain evidence="3">SNU_AA5</strain>
        <tissue evidence="3">Soma without cirri and trophi</tissue>
    </source>
</reference>
<evidence type="ECO:0000313" key="3">
    <source>
        <dbReference type="EMBL" id="KAF0307997.1"/>
    </source>
</evidence>
<feature type="transmembrane region" description="Helical" evidence="2">
    <location>
        <begin position="224"/>
        <end position="244"/>
    </location>
</feature>
<organism evidence="3 4">
    <name type="scientific">Amphibalanus amphitrite</name>
    <name type="common">Striped barnacle</name>
    <name type="synonym">Balanus amphitrite</name>
    <dbReference type="NCBI Taxonomy" id="1232801"/>
    <lineage>
        <taxon>Eukaryota</taxon>
        <taxon>Metazoa</taxon>
        <taxon>Ecdysozoa</taxon>
        <taxon>Arthropoda</taxon>
        <taxon>Crustacea</taxon>
        <taxon>Multicrustacea</taxon>
        <taxon>Cirripedia</taxon>
        <taxon>Thoracica</taxon>
        <taxon>Thoracicalcarea</taxon>
        <taxon>Balanomorpha</taxon>
        <taxon>Balanoidea</taxon>
        <taxon>Balanidae</taxon>
        <taxon>Amphibalaninae</taxon>
        <taxon>Amphibalanus</taxon>
    </lineage>
</organism>
<gene>
    <name evidence="3" type="ORF">FJT64_020739</name>
</gene>
<keyword evidence="2" id="KW-1133">Transmembrane helix</keyword>
<evidence type="ECO:0000256" key="1">
    <source>
        <dbReference type="SAM" id="MobiDB-lite"/>
    </source>
</evidence>